<reference evidence="3" key="1">
    <citation type="submission" date="2020-05" db="EMBL/GenBank/DDBJ databases">
        <title>Mycena genomes resolve the evolution of fungal bioluminescence.</title>
        <authorList>
            <person name="Tsai I.J."/>
        </authorList>
    </citation>
    <scope>NUCLEOTIDE SEQUENCE</scope>
    <source>
        <strain evidence="3">110903Hualien_Pintung</strain>
    </source>
</reference>
<dbReference type="SUPFAM" id="SSF81383">
    <property type="entry name" value="F-box domain"/>
    <property type="match status" value="1"/>
</dbReference>
<dbReference type="PROSITE" id="PS50219">
    <property type="entry name" value="CNH"/>
    <property type="match status" value="1"/>
</dbReference>
<name>A0A8H6T2R7_MYCCL</name>
<evidence type="ECO:0000256" key="1">
    <source>
        <dbReference type="ARBA" id="ARBA00022658"/>
    </source>
</evidence>
<organism evidence="3 4">
    <name type="scientific">Mycena chlorophos</name>
    <name type="common">Agaric fungus</name>
    <name type="synonym">Agaricus chlorophos</name>
    <dbReference type="NCBI Taxonomy" id="658473"/>
    <lineage>
        <taxon>Eukaryota</taxon>
        <taxon>Fungi</taxon>
        <taxon>Dikarya</taxon>
        <taxon>Basidiomycota</taxon>
        <taxon>Agaricomycotina</taxon>
        <taxon>Agaricomycetes</taxon>
        <taxon>Agaricomycetidae</taxon>
        <taxon>Agaricales</taxon>
        <taxon>Marasmiineae</taxon>
        <taxon>Mycenaceae</taxon>
        <taxon>Mycena</taxon>
    </lineage>
</organism>
<accession>A0A8H6T2R7</accession>
<evidence type="ECO:0000313" key="4">
    <source>
        <dbReference type="Proteomes" id="UP000613580"/>
    </source>
</evidence>
<dbReference type="Pfam" id="PF00780">
    <property type="entry name" value="CNH"/>
    <property type="match status" value="1"/>
</dbReference>
<dbReference type="InterPro" id="IPR036047">
    <property type="entry name" value="F-box-like_dom_sf"/>
</dbReference>
<keyword evidence="4" id="KW-1185">Reference proteome</keyword>
<dbReference type="OrthoDB" id="2272012at2759"/>
<dbReference type="GO" id="GO:0005085">
    <property type="term" value="F:guanyl-nucleotide exchange factor activity"/>
    <property type="evidence" value="ECO:0007669"/>
    <property type="project" value="UniProtKB-KW"/>
</dbReference>
<dbReference type="InterPro" id="IPR001180">
    <property type="entry name" value="CNH_dom"/>
</dbReference>
<evidence type="ECO:0000313" key="3">
    <source>
        <dbReference type="EMBL" id="KAF7308365.1"/>
    </source>
</evidence>
<dbReference type="PANTHER" id="PTHR46572:SF1">
    <property type="entry name" value="RHO1 GUANINE NUCLEOTIDE EXCHANGE FACTOR TUS1"/>
    <property type="match status" value="1"/>
</dbReference>
<dbReference type="Proteomes" id="UP000613580">
    <property type="component" value="Unassembled WGS sequence"/>
</dbReference>
<sequence length="406" mass="45553">MASHHIALFQRVALTAVRAGRVKQQQQQQHREQRNHHSAPQNARLPQLPIELFERIVDFLFNDKESLLACTLVCRAWLPTSRYHLLELLPVLPDVLTTSNHRLNTAVLLAEDTTMYGTQDGIYVARDHGELVRLLKLPCAQIDALESHDMLFILSGRRLFIGPLHLAVGPHANPAQLHNHLEVISSDASFFQIGYHTGKHVVCIVNARHFSSHFKVLEAVHRPTNTPSNNLHPFRSFYLPDYARSVHIFNKTMGAALRSGFQCVDPLSLVTFPVPVSSQAASAPEDAASTGPRKCRAMFRVDARFLLCFDRCAFFIDKTGASSEHNFALRWTDSAKQFALANSQLLLVFVPGRMHVWRLDTGALVQTVVGGEGMQMLCASPRVLIRMGDGRVVRLKWGHGGFRDER</sequence>
<keyword evidence="1" id="KW-0344">Guanine-nucleotide releasing factor</keyword>
<protein>
    <submittedName>
        <fullName evidence="3">CNH domain-containing protein</fullName>
    </submittedName>
</protein>
<proteinExistence type="predicted"/>
<dbReference type="PANTHER" id="PTHR46572">
    <property type="entry name" value="RHO1 GDP-GTP EXCHANGE PROTEIN 1-RELATED"/>
    <property type="match status" value="1"/>
</dbReference>
<comment type="caution">
    <text evidence="3">The sequence shown here is derived from an EMBL/GenBank/DDBJ whole genome shotgun (WGS) entry which is preliminary data.</text>
</comment>
<feature type="domain" description="CNH" evidence="2">
    <location>
        <begin position="100"/>
        <end position="384"/>
    </location>
</feature>
<dbReference type="AlphaFoldDB" id="A0A8H6T2R7"/>
<evidence type="ECO:0000259" key="2">
    <source>
        <dbReference type="PROSITE" id="PS50219"/>
    </source>
</evidence>
<gene>
    <name evidence="3" type="ORF">HMN09_00685100</name>
</gene>
<dbReference type="EMBL" id="JACAZE010000008">
    <property type="protein sequence ID" value="KAF7308365.1"/>
    <property type="molecule type" value="Genomic_DNA"/>
</dbReference>
<dbReference type="InterPro" id="IPR052233">
    <property type="entry name" value="Rho-type_GEFs"/>
</dbReference>
<dbReference type="SMART" id="SM00036">
    <property type="entry name" value="CNH"/>
    <property type="match status" value="1"/>
</dbReference>